<dbReference type="GO" id="GO:0009117">
    <property type="term" value="P:nucleotide metabolic process"/>
    <property type="evidence" value="ECO:0007669"/>
    <property type="project" value="InterPro"/>
</dbReference>
<dbReference type="InterPro" id="IPR010045">
    <property type="entry name" value="DeoB"/>
</dbReference>
<dbReference type="GO" id="GO:0005829">
    <property type="term" value="C:cytosol"/>
    <property type="evidence" value="ECO:0007669"/>
    <property type="project" value="TreeGrafter"/>
</dbReference>
<evidence type="ECO:0000313" key="1">
    <source>
        <dbReference type="EMBL" id="SCB51668.1"/>
    </source>
</evidence>
<sequence>MARVFLCVLDSVGCGGAPDAARYGDEGFNTLFHVAEACAAGRAEDCRSGPLSLPNLDALGTGCSNWSAGSVGLTCLW</sequence>
<organism evidence="1 2">
    <name type="scientific">Rhizobium lusitanum</name>
    <dbReference type="NCBI Taxonomy" id="293958"/>
    <lineage>
        <taxon>Bacteria</taxon>
        <taxon>Pseudomonadati</taxon>
        <taxon>Pseudomonadota</taxon>
        <taxon>Alphaproteobacteria</taxon>
        <taxon>Hyphomicrobiales</taxon>
        <taxon>Rhizobiaceae</taxon>
        <taxon>Rhizobium/Agrobacterium group</taxon>
        <taxon>Rhizobium</taxon>
    </lineage>
</organism>
<dbReference type="GO" id="GO:0000287">
    <property type="term" value="F:magnesium ion binding"/>
    <property type="evidence" value="ECO:0007669"/>
    <property type="project" value="InterPro"/>
</dbReference>
<reference evidence="1 2" key="1">
    <citation type="submission" date="2016-08" db="EMBL/GenBank/DDBJ databases">
        <authorList>
            <person name="Seilhamer J.J."/>
        </authorList>
    </citation>
    <scope>NUCLEOTIDE SEQUENCE [LARGE SCALE GENOMIC DNA]</scope>
    <source>
        <strain evidence="1 2">P1-7</strain>
    </source>
</reference>
<evidence type="ECO:0000313" key="2">
    <source>
        <dbReference type="Proteomes" id="UP000199205"/>
    </source>
</evidence>
<dbReference type="InterPro" id="IPR017850">
    <property type="entry name" value="Alkaline_phosphatase_core_sf"/>
</dbReference>
<gene>
    <name evidence="1" type="ORF">GA0061101_1425</name>
</gene>
<name>A0A1C3XHF0_9HYPH</name>
<dbReference type="Gene3D" id="3.40.720.10">
    <property type="entry name" value="Alkaline Phosphatase, subunit A"/>
    <property type="match status" value="1"/>
</dbReference>
<dbReference type="SUPFAM" id="SSF53649">
    <property type="entry name" value="Alkaline phosphatase-like"/>
    <property type="match status" value="1"/>
</dbReference>
<proteinExistence type="predicted"/>
<accession>A0A1C3XHF0</accession>
<dbReference type="PANTHER" id="PTHR21110:SF0">
    <property type="entry name" value="PHOSPHOPENTOMUTASE"/>
    <property type="match status" value="1"/>
</dbReference>
<dbReference type="GO" id="GO:0008973">
    <property type="term" value="F:phosphopentomutase activity"/>
    <property type="evidence" value="ECO:0007669"/>
    <property type="project" value="InterPro"/>
</dbReference>
<dbReference type="GO" id="GO:0043094">
    <property type="term" value="P:metabolic compound salvage"/>
    <property type="evidence" value="ECO:0007669"/>
    <property type="project" value="InterPro"/>
</dbReference>
<dbReference type="AlphaFoldDB" id="A0A1C3XHF0"/>
<dbReference type="PANTHER" id="PTHR21110">
    <property type="entry name" value="PHOSPHOPENTOMUTASE"/>
    <property type="match status" value="1"/>
</dbReference>
<dbReference type="EMBL" id="FMAF01000042">
    <property type="protein sequence ID" value="SCB51668.1"/>
    <property type="molecule type" value="Genomic_DNA"/>
</dbReference>
<dbReference type="Proteomes" id="UP000199205">
    <property type="component" value="Unassembled WGS sequence"/>
</dbReference>
<protein>
    <submittedName>
        <fullName evidence="1">Phosphopentomutase</fullName>
    </submittedName>
</protein>